<sequence>MLVSGTLLVIGIISVSWHGFRESQKTFLRNNLAYYSSYLVSDLQDNLNLQHAQKLSKRLLLIIRYEGEDSSWQTGTGIPPLQKVHFRKWSESSGSPFILNSQSGKSVVTNVRFGRYRGQLVVTVETNSGRFIFARSEKWHEMRLGIPWILSILVLTGLILTLTWMTMRWIMKPINWLSEGVSAIGDGNLGYRLPEKRGDELGKLALAF</sequence>
<keyword evidence="1" id="KW-0472">Membrane</keyword>
<name>A0A382QA62_9ZZZZ</name>
<organism evidence="3">
    <name type="scientific">marine metagenome</name>
    <dbReference type="NCBI Taxonomy" id="408172"/>
    <lineage>
        <taxon>unclassified sequences</taxon>
        <taxon>metagenomes</taxon>
        <taxon>ecological metagenomes</taxon>
    </lineage>
</organism>
<evidence type="ECO:0000259" key="2">
    <source>
        <dbReference type="PROSITE" id="PS50885"/>
    </source>
</evidence>
<feature type="transmembrane region" description="Helical" evidence="1">
    <location>
        <begin position="145"/>
        <end position="165"/>
    </location>
</feature>
<dbReference type="GO" id="GO:0016020">
    <property type="term" value="C:membrane"/>
    <property type="evidence" value="ECO:0007669"/>
    <property type="project" value="InterPro"/>
</dbReference>
<accession>A0A382QA62</accession>
<evidence type="ECO:0000313" key="3">
    <source>
        <dbReference type="EMBL" id="SVC81805.1"/>
    </source>
</evidence>
<feature type="domain" description="HAMP" evidence="2">
    <location>
        <begin position="168"/>
        <end position="208"/>
    </location>
</feature>
<gene>
    <name evidence="3" type="ORF">METZ01_LOCUS334659</name>
</gene>
<dbReference type="AlphaFoldDB" id="A0A382QA62"/>
<feature type="non-terminal residue" evidence="3">
    <location>
        <position position="208"/>
    </location>
</feature>
<dbReference type="Gene3D" id="6.10.340.10">
    <property type="match status" value="1"/>
</dbReference>
<keyword evidence="1" id="KW-0812">Transmembrane</keyword>
<dbReference type="EMBL" id="UINC01112688">
    <property type="protein sequence ID" value="SVC81805.1"/>
    <property type="molecule type" value="Genomic_DNA"/>
</dbReference>
<dbReference type="SUPFAM" id="SSF158472">
    <property type="entry name" value="HAMP domain-like"/>
    <property type="match status" value="1"/>
</dbReference>
<evidence type="ECO:0000256" key="1">
    <source>
        <dbReference type="SAM" id="Phobius"/>
    </source>
</evidence>
<dbReference type="Pfam" id="PF00672">
    <property type="entry name" value="HAMP"/>
    <property type="match status" value="1"/>
</dbReference>
<dbReference type="GO" id="GO:0007165">
    <property type="term" value="P:signal transduction"/>
    <property type="evidence" value="ECO:0007669"/>
    <property type="project" value="InterPro"/>
</dbReference>
<dbReference type="CDD" id="cd06225">
    <property type="entry name" value="HAMP"/>
    <property type="match status" value="1"/>
</dbReference>
<keyword evidence="1" id="KW-1133">Transmembrane helix</keyword>
<reference evidence="3" key="1">
    <citation type="submission" date="2018-05" db="EMBL/GenBank/DDBJ databases">
        <authorList>
            <person name="Lanie J.A."/>
            <person name="Ng W.-L."/>
            <person name="Kazmierczak K.M."/>
            <person name="Andrzejewski T.M."/>
            <person name="Davidsen T.M."/>
            <person name="Wayne K.J."/>
            <person name="Tettelin H."/>
            <person name="Glass J.I."/>
            <person name="Rusch D."/>
            <person name="Podicherti R."/>
            <person name="Tsui H.-C.T."/>
            <person name="Winkler M.E."/>
        </authorList>
    </citation>
    <scope>NUCLEOTIDE SEQUENCE</scope>
</reference>
<proteinExistence type="predicted"/>
<dbReference type="PROSITE" id="PS50885">
    <property type="entry name" value="HAMP"/>
    <property type="match status" value="1"/>
</dbReference>
<protein>
    <recommendedName>
        <fullName evidence="2">HAMP domain-containing protein</fullName>
    </recommendedName>
</protein>
<dbReference type="InterPro" id="IPR003660">
    <property type="entry name" value="HAMP_dom"/>
</dbReference>